<evidence type="ECO:0000313" key="1">
    <source>
        <dbReference type="EMBL" id="EGJ48704.1"/>
    </source>
</evidence>
<name>F3YU98_DESAF</name>
<dbReference type="EMBL" id="CP003221">
    <property type="protein sequence ID" value="EGJ48704.1"/>
    <property type="molecule type" value="Genomic_DNA"/>
</dbReference>
<dbReference type="STRING" id="690850.Desaf_0348"/>
<organism evidence="1 2">
    <name type="scientific">Desulfocurvibacter africanus subsp. africanus str. Walvis Bay</name>
    <dbReference type="NCBI Taxonomy" id="690850"/>
    <lineage>
        <taxon>Bacteria</taxon>
        <taxon>Pseudomonadati</taxon>
        <taxon>Thermodesulfobacteriota</taxon>
        <taxon>Desulfovibrionia</taxon>
        <taxon>Desulfovibrionales</taxon>
        <taxon>Desulfovibrionaceae</taxon>
        <taxon>Desulfocurvibacter</taxon>
    </lineage>
</organism>
<dbReference type="PROSITE" id="PS51257">
    <property type="entry name" value="PROKAR_LIPOPROTEIN"/>
    <property type="match status" value="1"/>
</dbReference>
<dbReference type="RefSeq" id="WP_014258555.1">
    <property type="nucleotide sequence ID" value="NC_016629.1"/>
</dbReference>
<evidence type="ECO:0008006" key="3">
    <source>
        <dbReference type="Google" id="ProtNLM"/>
    </source>
</evidence>
<dbReference type="Proteomes" id="UP000007844">
    <property type="component" value="Chromosome"/>
</dbReference>
<dbReference type="HOGENOM" id="CLU_2000185_0_0_7"/>
<evidence type="ECO:0000313" key="2">
    <source>
        <dbReference type="Proteomes" id="UP000007844"/>
    </source>
</evidence>
<protein>
    <recommendedName>
        <fullName evidence="3">Lipoprotein</fullName>
    </recommendedName>
</protein>
<proteinExistence type="predicted"/>
<sequence>MMRLFVLSLITGLLCGCSSRQMHHGSLDSWVGVPIDSYIRANGQPSGRRDLPNGYAVYSFSSTGSGYKPVESQSNHEARNYGTTRGVEGSLYKDSRLNMSCTVWLETDKDGHIVRWRQQGNHCY</sequence>
<dbReference type="AlphaFoldDB" id="F3YU98"/>
<reference evidence="1 2" key="1">
    <citation type="journal article" date="2011" name="J. Bacteriol.">
        <title>Genome sequence of the mercury-methylating and pleomorphic Desulfovibrio africanus Strain Walvis Bay.</title>
        <authorList>
            <person name="Brown S.D."/>
            <person name="Wall J.D."/>
            <person name="Kucken A.M."/>
            <person name="Gilmour C.C."/>
            <person name="Podar M."/>
            <person name="Brandt C.C."/>
            <person name="Teshima H."/>
            <person name="Detter J.C."/>
            <person name="Han C.S."/>
            <person name="Land M.L."/>
            <person name="Lucas S."/>
            <person name="Han J."/>
            <person name="Pennacchio L."/>
            <person name="Nolan M."/>
            <person name="Pitluck S."/>
            <person name="Woyke T."/>
            <person name="Goodwin L."/>
            <person name="Palumbo A.V."/>
            <person name="Elias D.A."/>
        </authorList>
    </citation>
    <scope>NUCLEOTIDE SEQUENCE [LARGE SCALE GENOMIC DNA]</scope>
    <source>
        <strain evidence="1 2">Walvis Bay</strain>
    </source>
</reference>
<keyword evidence="2" id="KW-1185">Reference proteome</keyword>
<gene>
    <name evidence="1" type="ORF">Desaf_0348</name>
</gene>
<accession>F3YU98</accession>
<dbReference type="KEGG" id="daf:Desaf_0348"/>